<sequence length="136" mass="15443">MGVSIETQEGKVVEFTRGNVLSTKCPSREILKHVTSRWAVLIFMVLRDGERHRFSDLRRTIEGVSEKMLAQTLQTLEQDNFVQRTSYPVVPPKVEYNLTPTGLKVADHVIELVSWLEDNIFDILPADSIKASQTSN</sequence>
<protein>
    <submittedName>
        <fullName evidence="5">HxlR family transcriptional regulator</fullName>
    </submittedName>
</protein>
<dbReference type="Pfam" id="PF01638">
    <property type="entry name" value="HxlR"/>
    <property type="match status" value="1"/>
</dbReference>
<comment type="caution">
    <text evidence="5">The sequence shown here is derived from an EMBL/GenBank/DDBJ whole genome shotgun (WGS) entry which is preliminary data.</text>
</comment>
<keyword evidence="1" id="KW-0805">Transcription regulation</keyword>
<evidence type="ECO:0000313" key="6">
    <source>
        <dbReference type="Proteomes" id="UP000252086"/>
    </source>
</evidence>
<dbReference type="AlphaFoldDB" id="A0A366D8Q8"/>
<evidence type="ECO:0000256" key="2">
    <source>
        <dbReference type="ARBA" id="ARBA00023125"/>
    </source>
</evidence>
<gene>
    <name evidence="5" type="ORF">DFP76_101602</name>
</gene>
<proteinExistence type="predicted"/>
<dbReference type="EMBL" id="QNRF01000001">
    <property type="protein sequence ID" value="RBO86325.1"/>
    <property type="molecule type" value="Genomic_DNA"/>
</dbReference>
<dbReference type="PANTHER" id="PTHR33204">
    <property type="entry name" value="TRANSCRIPTIONAL REGULATOR, MARR FAMILY"/>
    <property type="match status" value="1"/>
</dbReference>
<dbReference type="PROSITE" id="PS51118">
    <property type="entry name" value="HTH_HXLR"/>
    <property type="match status" value="1"/>
</dbReference>
<evidence type="ECO:0000259" key="4">
    <source>
        <dbReference type="PROSITE" id="PS51118"/>
    </source>
</evidence>
<dbReference type="Proteomes" id="UP000252086">
    <property type="component" value="Unassembled WGS sequence"/>
</dbReference>
<dbReference type="SUPFAM" id="SSF46785">
    <property type="entry name" value="Winged helix' DNA-binding domain"/>
    <property type="match status" value="1"/>
</dbReference>
<dbReference type="InterPro" id="IPR036390">
    <property type="entry name" value="WH_DNA-bd_sf"/>
</dbReference>
<dbReference type="Gene3D" id="1.10.10.10">
    <property type="entry name" value="Winged helix-like DNA-binding domain superfamily/Winged helix DNA-binding domain"/>
    <property type="match status" value="1"/>
</dbReference>
<name>A0A366D8Q8_9GAMM</name>
<evidence type="ECO:0000256" key="3">
    <source>
        <dbReference type="ARBA" id="ARBA00023163"/>
    </source>
</evidence>
<evidence type="ECO:0000256" key="1">
    <source>
        <dbReference type="ARBA" id="ARBA00023015"/>
    </source>
</evidence>
<reference evidence="5 6" key="1">
    <citation type="submission" date="2018-06" db="EMBL/GenBank/DDBJ databases">
        <title>Genomic Encyclopedia of Type Strains, Phase III (KMG-III): the genomes of soil and plant-associated and newly described type strains.</title>
        <authorList>
            <person name="Whitman W."/>
        </authorList>
    </citation>
    <scope>NUCLEOTIDE SEQUENCE [LARGE SCALE GENOMIC DNA]</scope>
    <source>
        <strain evidence="5 6">CECT 7732</strain>
    </source>
</reference>
<dbReference type="InterPro" id="IPR002577">
    <property type="entry name" value="HTH_HxlR"/>
</dbReference>
<evidence type="ECO:0000313" key="5">
    <source>
        <dbReference type="EMBL" id="RBO86325.1"/>
    </source>
</evidence>
<feature type="domain" description="HTH hxlR-type" evidence="4">
    <location>
        <begin position="25"/>
        <end position="124"/>
    </location>
</feature>
<dbReference type="GO" id="GO:0003677">
    <property type="term" value="F:DNA binding"/>
    <property type="evidence" value="ECO:0007669"/>
    <property type="project" value="UniProtKB-KW"/>
</dbReference>
<dbReference type="RefSeq" id="WP_113873181.1">
    <property type="nucleotide sequence ID" value="NZ_QNRF01000001.1"/>
</dbReference>
<keyword evidence="2" id="KW-0238">DNA-binding</keyword>
<dbReference type="OrthoDB" id="9807069at2"/>
<keyword evidence="3" id="KW-0804">Transcription</keyword>
<organism evidence="5 6">
    <name type="scientific">Marinomonas aquiplantarum</name>
    <dbReference type="NCBI Taxonomy" id="491951"/>
    <lineage>
        <taxon>Bacteria</taxon>
        <taxon>Pseudomonadati</taxon>
        <taxon>Pseudomonadota</taxon>
        <taxon>Gammaproteobacteria</taxon>
        <taxon>Oceanospirillales</taxon>
        <taxon>Oceanospirillaceae</taxon>
        <taxon>Marinomonas</taxon>
    </lineage>
</organism>
<dbReference type="InterPro" id="IPR036388">
    <property type="entry name" value="WH-like_DNA-bd_sf"/>
</dbReference>
<accession>A0A366D8Q8</accession>
<keyword evidence="6" id="KW-1185">Reference proteome</keyword>
<dbReference type="PANTHER" id="PTHR33204:SF37">
    <property type="entry name" value="HTH-TYPE TRANSCRIPTIONAL REGULATOR YODB"/>
    <property type="match status" value="1"/>
</dbReference>